<name>A0A8T1MTJ6_CLOSI</name>
<protein>
    <submittedName>
        <fullName evidence="1">Uncharacterized protein</fullName>
    </submittedName>
</protein>
<gene>
    <name evidence="1" type="ORF">CSKR_201589</name>
</gene>
<evidence type="ECO:0000313" key="1">
    <source>
        <dbReference type="EMBL" id="KAG5452091.1"/>
    </source>
</evidence>
<organism evidence="1 2">
    <name type="scientific">Clonorchis sinensis</name>
    <name type="common">Chinese liver fluke</name>
    <dbReference type="NCBI Taxonomy" id="79923"/>
    <lineage>
        <taxon>Eukaryota</taxon>
        <taxon>Metazoa</taxon>
        <taxon>Spiralia</taxon>
        <taxon>Lophotrochozoa</taxon>
        <taxon>Platyhelminthes</taxon>
        <taxon>Trematoda</taxon>
        <taxon>Digenea</taxon>
        <taxon>Opisthorchiida</taxon>
        <taxon>Opisthorchiata</taxon>
        <taxon>Opisthorchiidae</taxon>
        <taxon>Clonorchis</taxon>
    </lineage>
</organism>
<dbReference type="EMBL" id="NIRI02000042">
    <property type="protein sequence ID" value="KAG5452091.1"/>
    <property type="molecule type" value="Genomic_DNA"/>
</dbReference>
<sequence length="81" mass="8900">MYPWILKALPDFNAMSVVCIFRLTLKGSTGLLAMNSADVAIFKVSGLKRTGLGCKPSRFTALPAIALTYVEFIHQEECEGF</sequence>
<keyword evidence="2" id="KW-1185">Reference proteome</keyword>
<comment type="caution">
    <text evidence="1">The sequence shown here is derived from an EMBL/GenBank/DDBJ whole genome shotgun (WGS) entry which is preliminary data.</text>
</comment>
<reference evidence="1 2" key="2">
    <citation type="journal article" date="2021" name="Genomics">
        <title>High-quality reference genome for Clonorchis sinensis.</title>
        <authorList>
            <person name="Young N.D."/>
            <person name="Stroehlein A.J."/>
            <person name="Kinkar L."/>
            <person name="Wang T."/>
            <person name="Sohn W.M."/>
            <person name="Chang B.C.H."/>
            <person name="Kaur P."/>
            <person name="Weisz D."/>
            <person name="Dudchenko O."/>
            <person name="Aiden E.L."/>
            <person name="Korhonen P.K."/>
            <person name="Gasser R.B."/>
        </authorList>
    </citation>
    <scope>NUCLEOTIDE SEQUENCE [LARGE SCALE GENOMIC DNA]</scope>
    <source>
        <strain evidence="1">Cs-k2</strain>
    </source>
</reference>
<dbReference type="Proteomes" id="UP000286415">
    <property type="component" value="Unassembled WGS sequence"/>
</dbReference>
<proteinExistence type="predicted"/>
<accession>A0A8T1MTJ6</accession>
<reference evidence="1 2" key="1">
    <citation type="journal article" date="2018" name="Biotechnol. Adv.">
        <title>Improved genomic resources and new bioinformatic workflow for the carcinogenic parasite Clonorchis sinensis: Biotechnological implications.</title>
        <authorList>
            <person name="Wang D."/>
            <person name="Korhonen P.K."/>
            <person name="Gasser R.B."/>
            <person name="Young N.D."/>
        </authorList>
    </citation>
    <scope>NUCLEOTIDE SEQUENCE [LARGE SCALE GENOMIC DNA]</scope>
    <source>
        <strain evidence="1">Cs-k2</strain>
    </source>
</reference>
<dbReference type="AlphaFoldDB" id="A0A8T1MTJ6"/>
<evidence type="ECO:0000313" key="2">
    <source>
        <dbReference type="Proteomes" id="UP000286415"/>
    </source>
</evidence>